<evidence type="ECO:0000313" key="1">
    <source>
        <dbReference type="EMBL" id="KAE9396017.1"/>
    </source>
</evidence>
<dbReference type="EMBL" id="ML769520">
    <property type="protein sequence ID" value="KAE9396017.1"/>
    <property type="molecule type" value="Genomic_DNA"/>
</dbReference>
<evidence type="ECO:0000313" key="2">
    <source>
        <dbReference type="Proteomes" id="UP000799118"/>
    </source>
</evidence>
<reference evidence="1" key="1">
    <citation type="journal article" date="2019" name="Environ. Microbiol.">
        <title>Fungal ecological strategies reflected in gene transcription - a case study of two litter decomposers.</title>
        <authorList>
            <person name="Barbi F."/>
            <person name="Kohler A."/>
            <person name="Barry K."/>
            <person name="Baskaran P."/>
            <person name="Daum C."/>
            <person name="Fauchery L."/>
            <person name="Ihrmark K."/>
            <person name="Kuo A."/>
            <person name="LaButti K."/>
            <person name="Lipzen A."/>
            <person name="Morin E."/>
            <person name="Grigoriev I.V."/>
            <person name="Henrissat B."/>
            <person name="Lindahl B."/>
            <person name="Martin F."/>
        </authorList>
    </citation>
    <scope>NUCLEOTIDE SEQUENCE</scope>
    <source>
        <strain evidence="1">JB14</strain>
    </source>
</reference>
<protein>
    <submittedName>
        <fullName evidence="1">Uncharacterized protein</fullName>
    </submittedName>
</protein>
<dbReference type="Proteomes" id="UP000799118">
    <property type="component" value="Unassembled WGS sequence"/>
</dbReference>
<dbReference type="AlphaFoldDB" id="A0A6A4HFL6"/>
<gene>
    <name evidence="1" type="ORF">BT96DRAFT_122135</name>
</gene>
<organism evidence="1 2">
    <name type="scientific">Gymnopus androsaceus JB14</name>
    <dbReference type="NCBI Taxonomy" id="1447944"/>
    <lineage>
        <taxon>Eukaryota</taxon>
        <taxon>Fungi</taxon>
        <taxon>Dikarya</taxon>
        <taxon>Basidiomycota</taxon>
        <taxon>Agaricomycotina</taxon>
        <taxon>Agaricomycetes</taxon>
        <taxon>Agaricomycetidae</taxon>
        <taxon>Agaricales</taxon>
        <taxon>Marasmiineae</taxon>
        <taxon>Omphalotaceae</taxon>
        <taxon>Gymnopus</taxon>
    </lineage>
</organism>
<keyword evidence="2" id="KW-1185">Reference proteome</keyword>
<accession>A0A6A4HFL6</accession>
<proteinExistence type="predicted"/>
<name>A0A6A4HFL6_9AGAR</name>
<sequence length="168" mass="18784">MAGGHIEENLNFAATRHGWRRNFTLPSEKLTNMDYATLESVLELNTLKIKSTLGSMSSLQIFVEHPPASGNFVKVQPWKDDGTLQSTLMKAFFEERMKNDTTTSLDIRDGNVREYGVLGGGAIEWFKARGLMRTKSTSSTGGESEEHEVCLLFGITYYVCQLFGRFSG</sequence>
<dbReference type="OrthoDB" id="3226885at2759"/>